<organism evidence="2 3">
    <name type="scientific">Bifidobacterium thermacidophilum</name>
    <dbReference type="NCBI Taxonomy" id="246618"/>
    <lineage>
        <taxon>Bacteria</taxon>
        <taxon>Bacillati</taxon>
        <taxon>Actinomycetota</taxon>
        <taxon>Actinomycetes</taxon>
        <taxon>Bifidobacteriales</taxon>
        <taxon>Bifidobacteriaceae</taxon>
        <taxon>Bifidobacterium</taxon>
    </lineage>
</organism>
<gene>
    <name evidence="2" type="ORF">OCH74_07475</name>
</gene>
<keyword evidence="1" id="KW-0472">Membrane</keyword>
<keyword evidence="1" id="KW-0812">Transmembrane</keyword>
<accession>A0ABW8KSZ8</accession>
<protein>
    <recommendedName>
        <fullName evidence="4">DUF2069 domain-containing protein</fullName>
    </recommendedName>
</protein>
<feature type="transmembrane region" description="Helical" evidence="1">
    <location>
        <begin position="32"/>
        <end position="51"/>
    </location>
</feature>
<evidence type="ECO:0008006" key="4">
    <source>
        <dbReference type="Google" id="ProtNLM"/>
    </source>
</evidence>
<keyword evidence="1" id="KW-1133">Transmembrane helix</keyword>
<sequence>MMNRHVAAWLGYIVVAVALTVALWCLPRGVNPARVVVWVCLGLMAIPFALLERGYSKGFIAATTCYYLLTWLSLGASGFGWHILPDGVEDVVSGFLLAFAAVAFVVAGIRGNDDDTRQGSKE</sequence>
<dbReference type="RefSeq" id="WP_404441454.1">
    <property type="nucleotide sequence ID" value="NZ_JAOQBW010000005.1"/>
</dbReference>
<evidence type="ECO:0000256" key="1">
    <source>
        <dbReference type="SAM" id="Phobius"/>
    </source>
</evidence>
<evidence type="ECO:0000313" key="3">
    <source>
        <dbReference type="Proteomes" id="UP001620273"/>
    </source>
</evidence>
<keyword evidence="3" id="KW-1185">Reference proteome</keyword>
<feature type="transmembrane region" description="Helical" evidence="1">
    <location>
        <begin position="58"/>
        <end position="79"/>
    </location>
</feature>
<evidence type="ECO:0000313" key="2">
    <source>
        <dbReference type="EMBL" id="MFK3576685.1"/>
    </source>
</evidence>
<dbReference type="EMBL" id="JAOQBW010000005">
    <property type="protein sequence ID" value="MFK3576685.1"/>
    <property type="molecule type" value="Genomic_DNA"/>
</dbReference>
<comment type="caution">
    <text evidence="2">The sequence shown here is derived from an EMBL/GenBank/DDBJ whole genome shotgun (WGS) entry which is preliminary data.</text>
</comment>
<reference evidence="2 3" key="1">
    <citation type="submission" date="2022-09" db="EMBL/GenBank/DDBJ databases">
        <title>Genome sequencing of four strains from tibetan pig.</title>
        <authorList>
            <person name="Feng J."/>
        </authorList>
    </citation>
    <scope>NUCLEOTIDE SEQUENCE [LARGE SCALE GENOMIC DNA]</scope>
    <source>
        <strain evidence="2 3">11-1-1</strain>
    </source>
</reference>
<name>A0ABW8KSZ8_9BIFI</name>
<feature type="transmembrane region" description="Helical" evidence="1">
    <location>
        <begin position="91"/>
        <end position="109"/>
    </location>
</feature>
<dbReference type="Proteomes" id="UP001620273">
    <property type="component" value="Unassembled WGS sequence"/>
</dbReference>
<proteinExistence type="predicted"/>